<evidence type="ECO:0000256" key="9">
    <source>
        <dbReference type="ARBA" id="ARBA00023143"/>
    </source>
</evidence>
<dbReference type="Gene3D" id="2.30.330.10">
    <property type="entry name" value="SpoA-like"/>
    <property type="match status" value="1"/>
</dbReference>
<keyword evidence="12" id="KW-0966">Cell projection</keyword>
<dbReference type="SUPFAM" id="SSF101801">
    <property type="entry name" value="Surface presentation of antigens (SPOA)"/>
    <property type="match status" value="1"/>
</dbReference>
<comment type="caution">
    <text evidence="12">The sequence shown here is derived from an EMBL/GenBank/DDBJ whole genome shotgun (WGS) entry which is preliminary data.</text>
</comment>
<dbReference type="GO" id="GO:0009425">
    <property type="term" value="C:bacterial-type flagellum basal body"/>
    <property type="evidence" value="ECO:0007669"/>
    <property type="project" value="UniProtKB-SubCell"/>
</dbReference>
<evidence type="ECO:0000313" key="12">
    <source>
        <dbReference type="EMBL" id="OGL43564.1"/>
    </source>
</evidence>
<evidence type="ECO:0000256" key="4">
    <source>
        <dbReference type="ARBA" id="ARBA00021898"/>
    </source>
</evidence>
<dbReference type="PANTHER" id="PTHR30034:SF6">
    <property type="entry name" value="YOP PROTEINS TRANSLOCATION PROTEIN Q"/>
    <property type="match status" value="1"/>
</dbReference>
<evidence type="ECO:0000259" key="11">
    <source>
        <dbReference type="Pfam" id="PF01052"/>
    </source>
</evidence>
<dbReference type="GO" id="GO:0050918">
    <property type="term" value="P:positive chemotaxis"/>
    <property type="evidence" value="ECO:0007669"/>
    <property type="project" value="TreeGrafter"/>
</dbReference>
<proteinExistence type="inferred from homology"/>
<evidence type="ECO:0000256" key="6">
    <source>
        <dbReference type="ARBA" id="ARBA00022500"/>
    </source>
</evidence>
<dbReference type="AlphaFoldDB" id="A0A1F7RRA3"/>
<sequence>MADEEVLRQSEIDALISAITAGEVEVEMGGAPSKSEQVVVYDFKRPERIARDQLRAIETLHEVFARNLQASLSALLRVLLDIRVSSVDQLTYSEFVNSLPNPTCFNVLSCEPLEGNFIFEINPVIAFPILERLLGSGKAMTTHPERPLTDIEWRLMHTIIDKALQLMREVWSSVQNMNFRVTTRESNPQLIPLMSPNEPVIAVGIDVSFAEHKGFINICIPDVTIEGIMDKLTTITWFTHKKKETTPGFDTTISKSIAGAEVNVIAYLAESNMKVADLMELSPGDVILTEHPQGAPILLAVEGEPKFWAKPGAFKNHKAVRIVSTVNKDETLRI</sequence>
<dbReference type="NCBIfam" id="TIGR01397">
    <property type="entry name" value="fliM_switch"/>
    <property type="match status" value="1"/>
</dbReference>
<dbReference type="GO" id="GO:0003774">
    <property type="term" value="F:cytoskeletal motor activity"/>
    <property type="evidence" value="ECO:0007669"/>
    <property type="project" value="InterPro"/>
</dbReference>
<dbReference type="InterPro" id="IPR001543">
    <property type="entry name" value="FliN-like_C"/>
</dbReference>
<evidence type="ECO:0000256" key="2">
    <source>
        <dbReference type="ARBA" id="ARBA00004202"/>
    </source>
</evidence>
<comment type="subcellular location">
    <subcellularLocation>
        <location evidence="1">Bacterial flagellum basal body</location>
    </subcellularLocation>
    <subcellularLocation>
        <location evidence="2">Cell membrane</location>
        <topology evidence="2">Peripheral membrane protein</topology>
    </subcellularLocation>
</comment>
<keyword evidence="12" id="KW-0282">Flagellum</keyword>
<dbReference type="Pfam" id="PF02154">
    <property type="entry name" value="FliM"/>
    <property type="match status" value="1"/>
</dbReference>
<keyword evidence="6" id="KW-0145">Chemotaxis</keyword>
<gene>
    <name evidence="12" type="ORF">A2W05_10890</name>
</gene>
<dbReference type="InterPro" id="IPR028976">
    <property type="entry name" value="CheC-like_sf"/>
</dbReference>
<dbReference type="PRINTS" id="PR00955">
    <property type="entry name" value="FLGMOTORFLIM"/>
</dbReference>
<dbReference type="Pfam" id="PF01052">
    <property type="entry name" value="FliMN_C"/>
    <property type="match status" value="1"/>
</dbReference>
<reference evidence="12 13" key="1">
    <citation type="journal article" date="2016" name="Nat. Commun.">
        <title>Thousands of microbial genomes shed light on interconnected biogeochemical processes in an aquifer system.</title>
        <authorList>
            <person name="Anantharaman K."/>
            <person name="Brown C.T."/>
            <person name="Hug L.A."/>
            <person name="Sharon I."/>
            <person name="Castelle C.J."/>
            <person name="Probst A.J."/>
            <person name="Thomas B.C."/>
            <person name="Singh A."/>
            <person name="Wilkins M.J."/>
            <person name="Karaoz U."/>
            <person name="Brodie E.L."/>
            <person name="Williams K.H."/>
            <person name="Hubbard S.S."/>
            <person name="Banfield J.F."/>
        </authorList>
    </citation>
    <scope>NUCLEOTIDE SEQUENCE [LARGE SCALE GENOMIC DNA]</scope>
</reference>
<dbReference type="PIRSF" id="PIRSF002888">
    <property type="entry name" value="FliM"/>
    <property type="match status" value="1"/>
</dbReference>
<dbReference type="Proteomes" id="UP000178797">
    <property type="component" value="Unassembled WGS sequence"/>
</dbReference>
<feature type="domain" description="Flagellar motor switch protein FliN-like C-terminal" evidence="11">
    <location>
        <begin position="257"/>
        <end position="326"/>
    </location>
</feature>
<dbReference type="GO" id="GO:0071978">
    <property type="term" value="P:bacterial-type flagellum-dependent swarming motility"/>
    <property type="evidence" value="ECO:0007669"/>
    <property type="project" value="TreeGrafter"/>
</dbReference>
<dbReference type="InterPro" id="IPR001689">
    <property type="entry name" value="Flag_FliM"/>
</dbReference>
<keyword evidence="5" id="KW-1003">Cell membrane</keyword>
<dbReference type="GO" id="GO:0005886">
    <property type="term" value="C:plasma membrane"/>
    <property type="evidence" value="ECO:0007669"/>
    <property type="project" value="UniProtKB-SubCell"/>
</dbReference>
<evidence type="ECO:0000256" key="5">
    <source>
        <dbReference type="ARBA" id="ARBA00022475"/>
    </source>
</evidence>
<protein>
    <recommendedName>
        <fullName evidence="4 10">Flagellar motor switch protein FliM</fullName>
    </recommendedName>
</protein>
<keyword evidence="12" id="KW-0969">Cilium</keyword>
<keyword evidence="8" id="KW-0472">Membrane</keyword>
<evidence type="ECO:0000256" key="8">
    <source>
        <dbReference type="ARBA" id="ARBA00023136"/>
    </source>
</evidence>
<comment type="similarity">
    <text evidence="3">Belongs to the FliM family.</text>
</comment>
<keyword evidence="9" id="KW-0975">Bacterial flagellum</keyword>
<dbReference type="Gene3D" id="3.40.1550.10">
    <property type="entry name" value="CheC-like"/>
    <property type="match status" value="1"/>
</dbReference>
<keyword evidence="7" id="KW-0283">Flagellar rotation</keyword>
<organism evidence="12 13">
    <name type="scientific">Candidatus Schekmanbacteria bacterium RBG_16_38_10</name>
    <dbReference type="NCBI Taxonomy" id="1817879"/>
    <lineage>
        <taxon>Bacteria</taxon>
        <taxon>Candidatus Schekmaniibacteriota</taxon>
    </lineage>
</organism>
<dbReference type="SUPFAM" id="SSF103039">
    <property type="entry name" value="CheC-like"/>
    <property type="match status" value="1"/>
</dbReference>
<dbReference type="EMBL" id="MGDE01000220">
    <property type="protein sequence ID" value="OGL43564.1"/>
    <property type="molecule type" value="Genomic_DNA"/>
</dbReference>
<evidence type="ECO:0000313" key="13">
    <source>
        <dbReference type="Proteomes" id="UP000178797"/>
    </source>
</evidence>
<accession>A0A1F7RRA3</accession>
<name>A0A1F7RRA3_9BACT</name>
<dbReference type="PANTHER" id="PTHR30034">
    <property type="entry name" value="FLAGELLAR MOTOR SWITCH PROTEIN FLIM"/>
    <property type="match status" value="1"/>
</dbReference>
<dbReference type="InterPro" id="IPR036429">
    <property type="entry name" value="SpoA-like_sf"/>
</dbReference>
<evidence type="ECO:0000256" key="1">
    <source>
        <dbReference type="ARBA" id="ARBA00004117"/>
    </source>
</evidence>
<dbReference type="CDD" id="cd17908">
    <property type="entry name" value="FliM"/>
    <property type="match status" value="1"/>
</dbReference>
<evidence type="ECO:0000256" key="10">
    <source>
        <dbReference type="NCBIfam" id="TIGR01397"/>
    </source>
</evidence>
<evidence type="ECO:0000256" key="7">
    <source>
        <dbReference type="ARBA" id="ARBA00022779"/>
    </source>
</evidence>
<evidence type="ECO:0000256" key="3">
    <source>
        <dbReference type="ARBA" id="ARBA00011049"/>
    </source>
</evidence>